<proteinExistence type="predicted"/>
<gene>
    <name evidence="2" type="ORF">BD410DRAFT_808046</name>
</gene>
<evidence type="ECO:0000256" key="1">
    <source>
        <dbReference type="SAM" id="MobiDB-lite"/>
    </source>
</evidence>
<keyword evidence="3" id="KW-1185">Reference proteome</keyword>
<protein>
    <submittedName>
        <fullName evidence="2">Uncharacterized protein</fullName>
    </submittedName>
</protein>
<evidence type="ECO:0000313" key="2">
    <source>
        <dbReference type="EMBL" id="TDL16517.1"/>
    </source>
</evidence>
<dbReference type="AlphaFoldDB" id="A0A4Y7PM89"/>
<accession>A0A4Y7PM89</accession>
<dbReference type="EMBL" id="ML170241">
    <property type="protein sequence ID" value="TDL16517.1"/>
    <property type="molecule type" value="Genomic_DNA"/>
</dbReference>
<evidence type="ECO:0000313" key="3">
    <source>
        <dbReference type="Proteomes" id="UP000294933"/>
    </source>
</evidence>
<organism evidence="2 3">
    <name type="scientific">Rickenella mellea</name>
    <dbReference type="NCBI Taxonomy" id="50990"/>
    <lineage>
        <taxon>Eukaryota</taxon>
        <taxon>Fungi</taxon>
        <taxon>Dikarya</taxon>
        <taxon>Basidiomycota</taxon>
        <taxon>Agaricomycotina</taxon>
        <taxon>Agaricomycetes</taxon>
        <taxon>Hymenochaetales</taxon>
        <taxon>Rickenellaceae</taxon>
        <taxon>Rickenella</taxon>
    </lineage>
</organism>
<name>A0A4Y7PM89_9AGAM</name>
<dbReference type="VEuPathDB" id="FungiDB:BD410DRAFT_808046"/>
<feature type="compositionally biased region" description="Pro residues" evidence="1">
    <location>
        <begin position="157"/>
        <end position="168"/>
    </location>
</feature>
<dbReference type="Proteomes" id="UP000294933">
    <property type="component" value="Unassembled WGS sequence"/>
</dbReference>
<sequence length="181" mass="19996">MFRLVYANAAYWRHKFVVDLRMVINAGSRISPTTISWVAADFGHQFDAHLHIQDVGKEFFTNVYGGSKYFTRESELVLSGQGSKALALPCPAFKSPALALPSPRPGRARGSGFAREKPEPEAPALGLSTTLSRRNYRHKTPKSDLQIHLTSSSPRLEPWPSPALPQPVPEAQAVKFTKPCL</sequence>
<feature type="region of interest" description="Disordered" evidence="1">
    <location>
        <begin position="103"/>
        <end position="170"/>
    </location>
</feature>
<reference evidence="2 3" key="1">
    <citation type="submission" date="2018-06" db="EMBL/GenBank/DDBJ databases">
        <title>A transcriptomic atlas of mushroom development highlights an independent origin of complex multicellularity.</title>
        <authorList>
            <consortium name="DOE Joint Genome Institute"/>
            <person name="Krizsan K."/>
            <person name="Almasi E."/>
            <person name="Merenyi Z."/>
            <person name="Sahu N."/>
            <person name="Viragh M."/>
            <person name="Koszo T."/>
            <person name="Mondo S."/>
            <person name="Kiss B."/>
            <person name="Balint B."/>
            <person name="Kues U."/>
            <person name="Barry K."/>
            <person name="Hegedus J.C."/>
            <person name="Henrissat B."/>
            <person name="Johnson J."/>
            <person name="Lipzen A."/>
            <person name="Ohm R."/>
            <person name="Nagy I."/>
            <person name="Pangilinan J."/>
            <person name="Yan J."/>
            <person name="Xiong Y."/>
            <person name="Grigoriev I.V."/>
            <person name="Hibbett D.S."/>
            <person name="Nagy L.G."/>
        </authorList>
    </citation>
    <scope>NUCLEOTIDE SEQUENCE [LARGE SCALE GENOMIC DNA]</scope>
    <source>
        <strain evidence="2 3">SZMC22713</strain>
    </source>
</reference>